<accession>A0A0E0DU81</accession>
<dbReference type="HOGENOM" id="CLU_2835512_0_0_1"/>
<protein>
    <submittedName>
        <fullName evidence="1">Uncharacterized protein</fullName>
    </submittedName>
</protein>
<proteinExistence type="predicted"/>
<dbReference type="Gramene" id="OMERI05G21350.1">
    <property type="protein sequence ID" value="OMERI05G21350.1"/>
    <property type="gene ID" value="OMERI05G21350"/>
</dbReference>
<reference evidence="1" key="1">
    <citation type="submission" date="2015-04" db="UniProtKB">
        <authorList>
            <consortium name="EnsemblPlants"/>
        </authorList>
    </citation>
    <scope>IDENTIFICATION</scope>
</reference>
<dbReference type="AlphaFoldDB" id="A0A0E0DU81"/>
<keyword evidence="2" id="KW-1185">Reference proteome</keyword>
<dbReference type="Proteomes" id="UP000008021">
    <property type="component" value="Chromosome 5"/>
</dbReference>
<dbReference type="EnsemblPlants" id="OMERI05G21350.1">
    <property type="protein sequence ID" value="OMERI05G21350.1"/>
    <property type="gene ID" value="OMERI05G21350"/>
</dbReference>
<evidence type="ECO:0000313" key="1">
    <source>
        <dbReference type="EnsemblPlants" id="OMERI05G21350.1"/>
    </source>
</evidence>
<dbReference type="STRING" id="40149.A0A0E0DU81"/>
<reference evidence="1" key="2">
    <citation type="submission" date="2018-05" db="EMBL/GenBank/DDBJ databases">
        <title>OmerRS3 (Oryza meridionalis Reference Sequence Version 3).</title>
        <authorList>
            <person name="Zhang J."/>
            <person name="Kudrna D."/>
            <person name="Lee S."/>
            <person name="Talag J."/>
            <person name="Welchert J."/>
            <person name="Wing R.A."/>
        </authorList>
    </citation>
    <scope>NUCLEOTIDE SEQUENCE [LARGE SCALE GENOMIC DNA]</scope>
    <source>
        <strain evidence="1">cv. OR44</strain>
    </source>
</reference>
<evidence type="ECO:0000313" key="2">
    <source>
        <dbReference type="Proteomes" id="UP000008021"/>
    </source>
</evidence>
<name>A0A0E0DU81_9ORYZ</name>
<organism evidence="1">
    <name type="scientific">Oryza meridionalis</name>
    <dbReference type="NCBI Taxonomy" id="40149"/>
    <lineage>
        <taxon>Eukaryota</taxon>
        <taxon>Viridiplantae</taxon>
        <taxon>Streptophyta</taxon>
        <taxon>Embryophyta</taxon>
        <taxon>Tracheophyta</taxon>
        <taxon>Spermatophyta</taxon>
        <taxon>Magnoliopsida</taxon>
        <taxon>Liliopsida</taxon>
        <taxon>Poales</taxon>
        <taxon>Poaceae</taxon>
        <taxon>BOP clade</taxon>
        <taxon>Oryzoideae</taxon>
        <taxon>Oryzeae</taxon>
        <taxon>Oryzinae</taxon>
        <taxon>Oryza</taxon>
    </lineage>
</organism>
<sequence>MEGVYFLDDRSFVEAAIGDAPKLPYRCSDNGKWSKSPSLSQGQVERCFPERGQPRSKYSLPVWILP</sequence>